<gene>
    <name evidence="2" type="ORF">Sliba_33200</name>
</gene>
<dbReference type="EMBL" id="BLIP01000001">
    <property type="protein sequence ID" value="GFE22867.1"/>
    <property type="molecule type" value="Genomic_DNA"/>
</dbReference>
<feature type="region of interest" description="Disordered" evidence="1">
    <location>
        <begin position="72"/>
        <end position="128"/>
    </location>
</feature>
<dbReference type="AlphaFoldDB" id="A0A640TGY6"/>
<name>A0A640TGY6_STRNI</name>
<accession>A0A640TGY6</accession>
<organism evidence="2 3">
    <name type="scientific">Streptomyces nigrescens</name>
    <dbReference type="NCBI Taxonomy" id="1920"/>
    <lineage>
        <taxon>Bacteria</taxon>
        <taxon>Bacillati</taxon>
        <taxon>Actinomycetota</taxon>
        <taxon>Actinomycetes</taxon>
        <taxon>Kitasatosporales</taxon>
        <taxon>Streptomycetaceae</taxon>
        <taxon>Streptomyces</taxon>
    </lineage>
</organism>
<proteinExistence type="predicted"/>
<protein>
    <submittedName>
        <fullName evidence="2">Uncharacterized protein</fullName>
    </submittedName>
</protein>
<sequence length="128" mass="13761">MATTAPEQATSSTHASSTHVRTTPVQRHEYAGPVALRAMQSLAGRLFPDTGYRHIGDLAWAWCLALDRDSENPTAVWTDGDGDAPAAGSPTAHRPLAPSTPFPNGSTSPWASPRTRERTPTPDLRIYV</sequence>
<evidence type="ECO:0000313" key="3">
    <source>
        <dbReference type="Proteomes" id="UP000429552"/>
    </source>
</evidence>
<comment type="caution">
    <text evidence="2">The sequence shown here is derived from an EMBL/GenBank/DDBJ whole genome shotgun (WGS) entry which is preliminary data.</text>
</comment>
<feature type="region of interest" description="Disordered" evidence="1">
    <location>
        <begin position="1"/>
        <end position="29"/>
    </location>
</feature>
<feature type="compositionally biased region" description="Low complexity" evidence="1">
    <location>
        <begin position="9"/>
        <end position="19"/>
    </location>
</feature>
<evidence type="ECO:0000313" key="2">
    <source>
        <dbReference type="EMBL" id="GFE22867.1"/>
    </source>
</evidence>
<evidence type="ECO:0000256" key="1">
    <source>
        <dbReference type="SAM" id="MobiDB-lite"/>
    </source>
</evidence>
<reference evidence="2 3" key="1">
    <citation type="submission" date="2019-12" db="EMBL/GenBank/DDBJ databases">
        <title>Whole genome shotgun sequence of Streptomyces libani subsp. libani NBRC 13452.</title>
        <authorList>
            <person name="Ichikawa N."/>
            <person name="Kimura A."/>
            <person name="Kitahashi Y."/>
            <person name="Komaki H."/>
            <person name="Tamura T."/>
        </authorList>
    </citation>
    <scope>NUCLEOTIDE SEQUENCE [LARGE SCALE GENOMIC DNA]</scope>
    <source>
        <strain evidence="2 3">NBRC 13452</strain>
    </source>
</reference>
<dbReference type="Proteomes" id="UP000429552">
    <property type="component" value="Unassembled WGS sequence"/>
</dbReference>